<sequence length="337" mass="39513">MAVATANYLTMRELFKDYRIFSIDPAKLRSRDFFQNMLDYRKIVMRRYKQAIRPNGQFRCLLCGGRRAQPFLRHQNYQLFECKQCGLVSPNIDLAKVDGQELYDDPVCVADTKREVLDTYEYRKKTYAPERLKYLLEKTGLRPRSLRLLDIGCGPGYFLSHLKDQNIRAKGLELADFLIKICQAKGLQVEKADLDKEPDRAYNAITMFDVLEHIANPLPFMRNVHKKLRPGGYVLAYIPNIHSLAFHLMRDQQNTLQPFQHLCFYDPASLSHLAKKTGFKIHSLDYYGLDLMDYFYMKEASDPIGYHRRLSEIIPWLQAIVDKQKLSNHMRVVFKKK</sequence>
<dbReference type="GO" id="GO:0032259">
    <property type="term" value="P:methylation"/>
    <property type="evidence" value="ECO:0007669"/>
    <property type="project" value="UniProtKB-KW"/>
</dbReference>
<dbReference type="Proteomes" id="UP000034879">
    <property type="component" value="Unassembled WGS sequence"/>
</dbReference>
<dbReference type="CDD" id="cd02440">
    <property type="entry name" value="AdoMet_MTases"/>
    <property type="match status" value="1"/>
</dbReference>
<dbReference type="PANTHER" id="PTHR43861:SF6">
    <property type="entry name" value="METHYLTRANSFERASE TYPE 11"/>
    <property type="match status" value="1"/>
</dbReference>
<evidence type="ECO:0000313" key="1">
    <source>
        <dbReference type="EMBL" id="KKU75530.1"/>
    </source>
</evidence>
<proteinExistence type="predicted"/>
<protein>
    <submittedName>
        <fullName evidence="1">Methyltransferase type 12</fullName>
    </submittedName>
</protein>
<reference evidence="1 2" key="1">
    <citation type="journal article" date="2015" name="Nature">
        <title>rRNA introns, odd ribosomes, and small enigmatic genomes across a large radiation of phyla.</title>
        <authorList>
            <person name="Brown C.T."/>
            <person name="Hug L.A."/>
            <person name="Thomas B.C."/>
            <person name="Sharon I."/>
            <person name="Castelle C.J."/>
            <person name="Singh A."/>
            <person name="Wilkins M.J."/>
            <person name="Williams K.H."/>
            <person name="Banfield J.F."/>
        </authorList>
    </citation>
    <scope>NUCLEOTIDE SEQUENCE [LARGE SCALE GENOMIC DNA]</scope>
</reference>
<dbReference type="InterPro" id="IPR029063">
    <property type="entry name" value="SAM-dependent_MTases_sf"/>
</dbReference>
<evidence type="ECO:0000313" key="2">
    <source>
        <dbReference type="Proteomes" id="UP000034879"/>
    </source>
</evidence>
<comment type="caution">
    <text evidence="1">The sequence shown here is derived from an EMBL/GenBank/DDBJ whole genome shotgun (WGS) entry which is preliminary data.</text>
</comment>
<accession>A0A0G1VZN5</accession>
<dbReference type="PANTHER" id="PTHR43861">
    <property type="entry name" value="TRANS-ACONITATE 2-METHYLTRANSFERASE-RELATED"/>
    <property type="match status" value="1"/>
</dbReference>
<dbReference type="Pfam" id="PF13489">
    <property type="entry name" value="Methyltransf_23"/>
    <property type="match status" value="1"/>
</dbReference>
<dbReference type="AlphaFoldDB" id="A0A0G1VZN5"/>
<dbReference type="EMBL" id="LCOJ01000010">
    <property type="protein sequence ID" value="KKU75530.1"/>
    <property type="molecule type" value="Genomic_DNA"/>
</dbReference>
<dbReference type="SUPFAM" id="SSF53335">
    <property type="entry name" value="S-adenosyl-L-methionine-dependent methyltransferases"/>
    <property type="match status" value="1"/>
</dbReference>
<organism evidence="1 2">
    <name type="scientific">Candidatus Nomurabacteria bacterium GW2011_GWB1_47_6</name>
    <dbReference type="NCBI Taxonomy" id="1618749"/>
    <lineage>
        <taxon>Bacteria</taxon>
        <taxon>Candidatus Nomuraibacteriota</taxon>
    </lineage>
</organism>
<name>A0A0G1VZN5_9BACT</name>
<keyword evidence="1" id="KW-0489">Methyltransferase</keyword>
<gene>
    <name evidence="1" type="ORF">UY01_C0010G0007</name>
</gene>
<keyword evidence="1" id="KW-0808">Transferase</keyword>
<dbReference type="Gene3D" id="3.40.50.150">
    <property type="entry name" value="Vaccinia Virus protein VP39"/>
    <property type="match status" value="1"/>
</dbReference>
<dbReference type="GO" id="GO:0008168">
    <property type="term" value="F:methyltransferase activity"/>
    <property type="evidence" value="ECO:0007669"/>
    <property type="project" value="UniProtKB-KW"/>
</dbReference>